<evidence type="ECO:0000313" key="2">
    <source>
        <dbReference type="EMBL" id="EKX91553.1"/>
    </source>
</evidence>
<organism evidence="2 3">
    <name type="scientific">Corynebacterium durum F0235</name>
    <dbReference type="NCBI Taxonomy" id="1035195"/>
    <lineage>
        <taxon>Bacteria</taxon>
        <taxon>Bacillati</taxon>
        <taxon>Actinomycetota</taxon>
        <taxon>Actinomycetes</taxon>
        <taxon>Mycobacteriales</taxon>
        <taxon>Corynebacteriaceae</taxon>
        <taxon>Corynebacterium</taxon>
    </lineage>
</organism>
<dbReference type="RefSeq" id="WP_006062873.1">
    <property type="nucleotide sequence ID" value="NZ_KB290827.1"/>
</dbReference>
<dbReference type="eggNOG" id="ENOG5033A70">
    <property type="taxonomic scope" value="Bacteria"/>
</dbReference>
<protein>
    <submittedName>
        <fullName evidence="2">Uncharacterized protein</fullName>
    </submittedName>
</protein>
<comment type="caution">
    <text evidence="2">The sequence shown here is derived from an EMBL/GenBank/DDBJ whole genome shotgun (WGS) entry which is preliminary data.</text>
</comment>
<evidence type="ECO:0000256" key="1">
    <source>
        <dbReference type="SAM" id="Phobius"/>
    </source>
</evidence>
<reference evidence="2 3" key="1">
    <citation type="submission" date="2012-05" db="EMBL/GenBank/DDBJ databases">
        <authorList>
            <person name="Weinstock G."/>
            <person name="Sodergren E."/>
            <person name="Lobos E.A."/>
            <person name="Fulton L."/>
            <person name="Fulton R."/>
            <person name="Courtney L."/>
            <person name="Fronick C."/>
            <person name="O'Laughlin M."/>
            <person name="Godfrey J."/>
            <person name="Wilson R.M."/>
            <person name="Miner T."/>
            <person name="Farmer C."/>
            <person name="Delehaunty K."/>
            <person name="Cordes M."/>
            <person name="Minx P."/>
            <person name="Tomlinson C."/>
            <person name="Chen J."/>
            <person name="Wollam A."/>
            <person name="Pepin K.H."/>
            <person name="Bhonagiri V."/>
            <person name="Zhang X."/>
            <person name="Suruliraj S."/>
            <person name="Warren W."/>
            <person name="Mitreva M."/>
            <person name="Mardis E.R."/>
            <person name="Wilson R.K."/>
        </authorList>
    </citation>
    <scope>NUCLEOTIDE SEQUENCE [LARGE SCALE GENOMIC DNA]</scope>
    <source>
        <strain evidence="2 3">F0235</strain>
    </source>
</reference>
<dbReference type="STRING" id="1035195.HMPREF9997_00623"/>
<feature type="transmembrane region" description="Helical" evidence="1">
    <location>
        <begin position="12"/>
        <end position="35"/>
    </location>
</feature>
<dbReference type="GeneID" id="84896004"/>
<dbReference type="HOGENOM" id="CLU_176213_1_0_11"/>
<keyword evidence="3" id="KW-1185">Reference proteome</keyword>
<gene>
    <name evidence="2" type="ORF">HMPREF9997_00623</name>
</gene>
<proteinExistence type="predicted"/>
<keyword evidence="1" id="KW-0812">Transmembrane</keyword>
<feature type="transmembrane region" description="Helical" evidence="1">
    <location>
        <begin position="55"/>
        <end position="79"/>
    </location>
</feature>
<accession>L1MJT4</accession>
<dbReference type="PATRIC" id="fig|1035195.3.peg.561"/>
<name>L1MJT4_9CORY</name>
<evidence type="ECO:0000313" key="3">
    <source>
        <dbReference type="Proteomes" id="UP000010445"/>
    </source>
</evidence>
<sequence length="97" mass="10016">MNAVEIVTDLLQVIIGGLVLGAGLPALFAVGIRLASGSGTVNPDGTVTHTKDANLFQKTLAGLCFGVIIVAIIAGILWITKGVIYESFAWDIFGTEG</sequence>
<dbReference type="Proteomes" id="UP000010445">
    <property type="component" value="Unassembled WGS sequence"/>
</dbReference>
<dbReference type="OrthoDB" id="4881303at2"/>
<keyword evidence="1" id="KW-0472">Membrane</keyword>
<dbReference type="AlphaFoldDB" id="L1MJT4"/>
<keyword evidence="1" id="KW-1133">Transmembrane helix</keyword>
<dbReference type="EMBL" id="AMEM01000011">
    <property type="protein sequence ID" value="EKX91553.1"/>
    <property type="molecule type" value="Genomic_DNA"/>
</dbReference>